<gene>
    <name evidence="2" type="ORF">K2173_023075</name>
</gene>
<organism evidence="2 3">
    <name type="scientific">Erythroxylum novogranatense</name>
    <dbReference type="NCBI Taxonomy" id="1862640"/>
    <lineage>
        <taxon>Eukaryota</taxon>
        <taxon>Viridiplantae</taxon>
        <taxon>Streptophyta</taxon>
        <taxon>Embryophyta</taxon>
        <taxon>Tracheophyta</taxon>
        <taxon>Spermatophyta</taxon>
        <taxon>Magnoliopsida</taxon>
        <taxon>eudicotyledons</taxon>
        <taxon>Gunneridae</taxon>
        <taxon>Pentapetalae</taxon>
        <taxon>rosids</taxon>
        <taxon>fabids</taxon>
        <taxon>Malpighiales</taxon>
        <taxon>Erythroxylaceae</taxon>
        <taxon>Erythroxylum</taxon>
    </lineage>
</organism>
<feature type="transmembrane region" description="Helical" evidence="1">
    <location>
        <begin position="18"/>
        <end position="36"/>
    </location>
</feature>
<dbReference type="Proteomes" id="UP001159364">
    <property type="component" value="Linkage Group LG06"/>
</dbReference>
<protein>
    <submittedName>
        <fullName evidence="2">Uncharacterized protein</fullName>
    </submittedName>
</protein>
<name>A0AAV8T9F8_9ROSI</name>
<comment type="caution">
    <text evidence="2">The sequence shown here is derived from an EMBL/GenBank/DDBJ whole genome shotgun (WGS) entry which is preliminary data.</text>
</comment>
<keyword evidence="1" id="KW-0812">Transmembrane</keyword>
<accession>A0AAV8T9F8</accession>
<dbReference type="EMBL" id="JAIWQS010000006">
    <property type="protein sequence ID" value="KAJ8762946.1"/>
    <property type="molecule type" value="Genomic_DNA"/>
</dbReference>
<keyword evidence="3" id="KW-1185">Reference proteome</keyword>
<reference evidence="2 3" key="1">
    <citation type="submission" date="2021-09" db="EMBL/GenBank/DDBJ databases">
        <title>Genomic insights and catalytic innovation underlie evolution of tropane alkaloids biosynthesis.</title>
        <authorList>
            <person name="Wang Y.-J."/>
            <person name="Tian T."/>
            <person name="Huang J.-P."/>
            <person name="Huang S.-X."/>
        </authorList>
    </citation>
    <scope>NUCLEOTIDE SEQUENCE [LARGE SCALE GENOMIC DNA]</scope>
    <source>
        <strain evidence="2">KIB-2018</strain>
        <tissue evidence="2">Leaf</tissue>
    </source>
</reference>
<keyword evidence="1" id="KW-1133">Transmembrane helix</keyword>
<sequence length="80" mass="9455">MTYCHSSLDTWQYIRHQLGFVSLPLTLFLTISLISFNSRGQARNFYFNGNRLHRTLFSFFKLNCLALACEKLRNKRLAHI</sequence>
<dbReference type="AlphaFoldDB" id="A0AAV8T9F8"/>
<proteinExistence type="predicted"/>
<evidence type="ECO:0000313" key="3">
    <source>
        <dbReference type="Proteomes" id="UP001159364"/>
    </source>
</evidence>
<keyword evidence="1" id="KW-0472">Membrane</keyword>
<evidence type="ECO:0000313" key="2">
    <source>
        <dbReference type="EMBL" id="KAJ8762946.1"/>
    </source>
</evidence>
<evidence type="ECO:0000256" key="1">
    <source>
        <dbReference type="SAM" id="Phobius"/>
    </source>
</evidence>